<accession>A0ACB6ZBM1</accession>
<gene>
    <name evidence="1" type="ORF">BDM02DRAFT_3117773</name>
</gene>
<dbReference type="Proteomes" id="UP000886501">
    <property type="component" value="Unassembled WGS sequence"/>
</dbReference>
<keyword evidence="2" id="KW-1185">Reference proteome</keyword>
<comment type="caution">
    <text evidence="1">The sequence shown here is derived from an EMBL/GenBank/DDBJ whole genome shotgun (WGS) entry which is preliminary data.</text>
</comment>
<proteinExistence type="predicted"/>
<protein>
    <submittedName>
        <fullName evidence="1">OPT-domain-containing protein</fullName>
    </submittedName>
</protein>
<evidence type="ECO:0000313" key="2">
    <source>
        <dbReference type="Proteomes" id="UP000886501"/>
    </source>
</evidence>
<sequence>MEKSSLASVDKGSDLNEKGVLDDVDALALDIQALGPDIIEAAEYAKTMSAEDVDEVIDYILTEHDKDPNFPPRVLEACRRYKYDEELRSDPIEYQNVYQELRVEAALIMINSPYAEVRAVVDNHDDPEISASTFRAWVIGTLFVGAGGFINQFFSIRYPGISVGANVAQLLAFPAGKLLERILPTRRFTTFGHTWSFNPGKFNMKEHMVITIMANVGFASPYTAYIVFVQYLPIYFNQPWASNFGYQLLVALSTNFIGYGLAGLTRRFLVYPSRAVWPSNLATIALNRAFHTETNQAANGWTISRMRWFVYCFGAMFVYFWFPNYIIQAMSYFNWMTWIAPDNVILAAVTGGVGGLGLNPISTWDWNQLTVAGDPLINPFYSIFNGFLGTLITAPIVFAIWYTNTWNTAYIAINDNHVWDNTGHRYKVLKVVNKDTMFDEAGYKAYSPAYLSAGNAFIYGMFFAVYTATITHTILYHRREIVAGFKNLISRKSAFADSKDVHTRLMRSYREVPEYVYFAVLVASIALGAAGVGAFPTHTSPAVVLYGVFLAAIFCIPCGIIMSITNVEITLNVIAELFGGLWFPGNATAMNYFKSYGYVTTSHTLHFAQDLKLAHYVHIAPWVTFTCQMWATLVSTLVCTAILNYQMTKIPDVCLPKQKDHFTCPGNNTFFTASVLWGTLGPRRMFGPGAIYNGLLWCFPIGAVLPIPFYFLRKKYKAFAYFHAPIFLVGGLIWAPYNMTNVWPAVPVAYAFNYYIRRRFLGWWSKYNYITSSAFSCAIAISALVTFFALQQQGIEINWNGNNLPFAGIDGSGPILRTLAKGEHFGPGVGQF</sequence>
<reference evidence="1" key="1">
    <citation type="submission" date="2019-10" db="EMBL/GenBank/DDBJ databases">
        <authorList>
            <consortium name="DOE Joint Genome Institute"/>
            <person name="Kuo A."/>
            <person name="Miyauchi S."/>
            <person name="Kiss E."/>
            <person name="Drula E."/>
            <person name="Kohler A."/>
            <person name="Sanchez-Garcia M."/>
            <person name="Andreopoulos B."/>
            <person name="Barry K.W."/>
            <person name="Bonito G."/>
            <person name="Buee M."/>
            <person name="Carver A."/>
            <person name="Chen C."/>
            <person name="Cichocki N."/>
            <person name="Clum A."/>
            <person name="Culley D."/>
            <person name="Crous P.W."/>
            <person name="Fauchery L."/>
            <person name="Girlanda M."/>
            <person name="Hayes R."/>
            <person name="Keri Z."/>
            <person name="Labutti K."/>
            <person name="Lipzen A."/>
            <person name="Lombard V."/>
            <person name="Magnuson J."/>
            <person name="Maillard F."/>
            <person name="Morin E."/>
            <person name="Murat C."/>
            <person name="Nolan M."/>
            <person name="Ohm R."/>
            <person name="Pangilinan J."/>
            <person name="Pereira M."/>
            <person name="Perotto S."/>
            <person name="Peter M."/>
            <person name="Riley R."/>
            <person name="Sitrit Y."/>
            <person name="Stielow B."/>
            <person name="Szollosi G."/>
            <person name="Zifcakova L."/>
            <person name="Stursova M."/>
            <person name="Spatafora J.W."/>
            <person name="Tedersoo L."/>
            <person name="Vaario L.-M."/>
            <person name="Yamada A."/>
            <person name="Yan M."/>
            <person name="Wang P."/>
            <person name="Xu J."/>
            <person name="Bruns T."/>
            <person name="Baldrian P."/>
            <person name="Vilgalys R."/>
            <person name="Henrissat B."/>
            <person name="Grigoriev I.V."/>
            <person name="Hibbett D."/>
            <person name="Nagy L.G."/>
            <person name="Martin F.M."/>
        </authorList>
    </citation>
    <scope>NUCLEOTIDE SEQUENCE</scope>
    <source>
        <strain evidence="1">P2</strain>
    </source>
</reference>
<organism evidence="1 2">
    <name type="scientific">Thelephora ganbajun</name>
    <name type="common">Ganba fungus</name>
    <dbReference type="NCBI Taxonomy" id="370292"/>
    <lineage>
        <taxon>Eukaryota</taxon>
        <taxon>Fungi</taxon>
        <taxon>Dikarya</taxon>
        <taxon>Basidiomycota</taxon>
        <taxon>Agaricomycotina</taxon>
        <taxon>Agaricomycetes</taxon>
        <taxon>Thelephorales</taxon>
        <taxon>Thelephoraceae</taxon>
        <taxon>Thelephora</taxon>
    </lineage>
</organism>
<dbReference type="EMBL" id="MU118044">
    <property type="protein sequence ID" value="KAF9646954.1"/>
    <property type="molecule type" value="Genomic_DNA"/>
</dbReference>
<evidence type="ECO:0000313" key="1">
    <source>
        <dbReference type="EMBL" id="KAF9646954.1"/>
    </source>
</evidence>
<name>A0ACB6ZBM1_THEGA</name>
<reference evidence="1" key="2">
    <citation type="journal article" date="2020" name="Nat. Commun.">
        <title>Large-scale genome sequencing of mycorrhizal fungi provides insights into the early evolution of symbiotic traits.</title>
        <authorList>
            <person name="Miyauchi S."/>
            <person name="Kiss E."/>
            <person name="Kuo A."/>
            <person name="Drula E."/>
            <person name="Kohler A."/>
            <person name="Sanchez-Garcia M."/>
            <person name="Morin E."/>
            <person name="Andreopoulos B."/>
            <person name="Barry K.W."/>
            <person name="Bonito G."/>
            <person name="Buee M."/>
            <person name="Carver A."/>
            <person name="Chen C."/>
            <person name="Cichocki N."/>
            <person name="Clum A."/>
            <person name="Culley D."/>
            <person name="Crous P.W."/>
            <person name="Fauchery L."/>
            <person name="Girlanda M."/>
            <person name="Hayes R.D."/>
            <person name="Keri Z."/>
            <person name="LaButti K."/>
            <person name="Lipzen A."/>
            <person name="Lombard V."/>
            <person name="Magnuson J."/>
            <person name="Maillard F."/>
            <person name="Murat C."/>
            <person name="Nolan M."/>
            <person name="Ohm R.A."/>
            <person name="Pangilinan J."/>
            <person name="Pereira M.F."/>
            <person name="Perotto S."/>
            <person name="Peter M."/>
            <person name="Pfister S."/>
            <person name="Riley R."/>
            <person name="Sitrit Y."/>
            <person name="Stielow J.B."/>
            <person name="Szollosi G."/>
            <person name="Zifcakova L."/>
            <person name="Stursova M."/>
            <person name="Spatafora J.W."/>
            <person name="Tedersoo L."/>
            <person name="Vaario L.M."/>
            <person name="Yamada A."/>
            <person name="Yan M."/>
            <person name="Wang P."/>
            <person name="Xu J."/>
            <person name="Bruns T."/>
            <person name="Baldrian P."/>
            <person name="Vilgalys R."/>
            <person name="Dunand C."/>
            <person name="Henrissat B."/>
            <person name="Grigoriev I.V."/>
            <person name="Hibbett D."/>
            <person name="Nagy L.G."/>
            <person name="Martin F.M."/>
        </authorList>
    </citation>
    <scope>NUCLEOTIDE SEQUENCE</scope>
    <source>
        <strain evidence="1">P2</strain>
    </source>
</reference>